<dbReference type="Proteomes" id="UP000037660">
    <property type="component" value="Unassembled WGS sequence"/>
</dbReference>
<comment type="caution">
    <text evidence="1">The sequence shown here is derived from an EMBL/GenBank/DDBJ whole genome shotgun (WGS) entry which is preliminary data.</text>
</comment>
<dbReference type="EMBL" id="BBYR01000045">
    <property type="protein sequence ID" value="GAP37343.1"/>
    <property type="molecule type" value="Genomic_DNA"/>
</dbReference>
<protein>
    <submittedName>
        <fullName evidence="1">Uncharacterized protein</fullName>
    </submittedName>
</protein>
<dbReference type="AlphaFoldDB" id="A0A0K8P3X1"/>
<evidence type="ECO:0000313" key="1">
    <source>
        <dbReference type="EMBL" id="GAP37343.1"/>
    </source>
</evidence>
<dbReference type="OrthoDB" id="9955638at2"/>
<proteinExistence type="predicted"/>
<gene>
    <name evidence="1" type="ORF">ISF6_3198</name>
</gene>
<dbReference type="STRING" id="1547922.ISF6_3198"/>
<reference evidence="1 2" key="2">
    <citation type="journal article" date="2016" name="Science">
        <title>A bacterium that degrades and assimilates poly(ethylene terephthalate).</title>
        <authorList>
            <person name="Yoshida S."/>
            <person name="Hiraga K."/>
            <person name="Takehana T."/>
            <person name="Taniguchi I."/>
            <person name="Yamaji H."/>
            <person name="Maeda Y."/>
            <person name="Toyohara K."/>
            <person name="Miyamoto K."/>
            <person name="Kimura Y."/>
            <person name="Oda K."/>
        </authorList>
    </citation>
    <scope>NUCLEOTIDE SEQUENCE [LARGE SCALE GENOMIC DNA]</scope>
    <source>
        <strain evidence="2">NBRC 110686 / TISTR 2288 / 201-F6</strain>
    </source>
</reference>
<name>A0A0K8P3X1_PISS1</name>
<organism evidence="1 2">
    <name type="scientific">Piscinibacter sakaiensis</name>
    <name type="common">Ideonella sakaiensis</name>
    <dbReference type="NCBI Taxonomy" id="1547922"/>
    <lineage>
        <taxon>Bacteria</taxon>
        <taxon>Pseudomonadati</taxon>
        <taxon>Pseudomonadota</taxon>
        <taxon>Betaproteobacteria</taxon>
        <taxon>Burkholderiales</taxon>
        <taxon>Sphaerotilaceae</taxon>
        <taxon>Piscinibacter</taxon>
    </lineage>
</organism>
<reference evidence="2" key="1">
    <citation type="submission" date="2015-07" db="EMBL/GenBank/DDBJ databases">
        <title>Discovery of a poly(ethylene terephthalate assimilation.</title>
        <authorList>
            <person name="Yoshida S."/>
            <person name="Hiraga K."/>
            <person name="Takehana T."/>
            <person name="Taniguchi I."/>
            <person name="Yamaji H."/>
            <person name="Maeda Y."/>
            <person name="Toyohara K."/>
            <person name="Miyamoto K."/>
            <person name="Kimura Y."/>
            <person name="Oda K."/>
        </authorList>
    </citation>
    <scope>NUCLEOTIDE SEQUENCE [LARGE SCALE GENOMIC DNA]</scope>
    <source>
        <strain evidence="2">NBRC 110686 / TISTR 2288 / 201-F6</strain>
    </source>
</reference>
<keyword evidence="2" id="KW-1185">Reference proteome</keyword>
<accession>A0A0K8P3X1</accession>
<sequence length="60" mass="6417">MEPHHIAYVAQIAASLARVAGMQAENQRRAAVGQSPAYVESDFKNEADNLEHIAAAARLG</sequence>
<evidence type="ECO:0000313" key="2">
    <source>
        <dbReference type="Proteomes" id="UP000037660"/>
    </source>
</evidence>
<dbReference type="RefSeq" id="WP_054021278.1">
    <property type="nucleotide sequence ID" value="NZ_BBYR01000045.1"/>
</dbReference>